<evidence type="ECO:0000313" key="2">
    <source>
        <dbReference type="Proteomes" id="UP001603857"/>
    </source>
</evidence>
<organism evidence="1 2">
    <name type="scientific">Flemingia macrophylla</name>
    <dbReference type="NCBI Taxonomy" id="520843"/>
    <lineage>
        <taxon>Eukaryota</taxon>
        <taxon>Viridiplantae</taxon>
        <taxon>Streptophyta</taxon>
        <taxon>Embryophyta</taxon>
        <taxon>Tracheophyta</taxon>
        <taxon>Spermatophyta</taxon>
        <taxon>Magnoliopsida</taxon>
        <taxon>eudicotyledons</taxon>
        <taxon>Gunneridae</taxon>
        <taxon>Pentapetalae</taxon>
        <taxon>rosids</taxon>
        <taxon>fabids</taxon>
        <taxon>Fabales</taxon>
        <taxon>Fabaceae</taxon>
        <taxon>Papilionoideae</taxon>
        <taxon>50 kb inversion clade</taxon>
        <taxon>NPAAA clade</taxon>
        <taxon>indigoferoid/millettioid clade</taxon>
        <taxon>Phaseoleae</taxon>
        <taxon>Flemingia</taxon>
    </lineage>
</organism>
<accession>A0ABD1M4P8</accession>
<dbReference type="Proteomes" id="UP001603857">
    <property type="component" value="Unassembled WGS sequence"/>
</dbReference>
<dbReference type="PANTHER" id="PTHR31865:SF1">
    <property type="entry name" value="INSERTASE, PUTATIVE (DUF1685)-RELATED"/>
    <property type="match status" value="1"/>
</dbReference>
<reference evidence="1 2" key="1">
    <citation type="submission" date="2024-08" db="EMBL/GenBank/DDBJ databases">
        <title>Insights into the chromosomal genome structure of Flemingia macrophylla.</title>
        <authorList>
            <person name="Ding Y."/>
            <person name="Zhao Y."/>
            <person name="Bi W."/>
            <person name="Wu M."/>
            <person name="Zhao G."/>
            <person name="Gong Y."/>
            <person name="Li W."/>
            <person name="Zhang P."/>
        </authorList>
    </citation>
    <scope>NUCLEOTIDE SEQUENCE [LARGE SCALE GENOMIC DNA]</scope>
    <source>
        <strain evidence="1">DYQJB</strain>
        <tissue evidence="1">Leaf</tissue>
    </source>
</reference>
<dbReference type="Pfam" id="PF07939">
    <property type="entry name" value="DUF1685"/>
    <property type="match status" value="1"/>
</dbReference>
<evidence type="ECO:0000313" key="1">
    <source>
        <dbReference type="EMBL" id="KAL2330528.1"/>
    </source>
</evidence>
<comment type="caution">
    <text evidence="1">The sequence shown here is derived from an EMBL/GenBank/DDBJ whole genome shotgun (WGS) entry which is preliminary data.</text>
</comment>
<protein>
    <submittedName>
        <fullName evidence="1">Uncharacterized protein</fullName>
    </submittedName>
</protein>
<keyword evidence="2" id="KW-1185">Reference proteome</keyword>
<name>A0ABD1M4P8_9FABA</name>
<dbReference type="AlphaFoldDB" id="A0ABD1M4P8"/>
<gene>
    <name evidence="1" type="ORF">Fmac_018109</name>
</gene>
<sequence length="150" mass="16867">MTMMMTSSISEESSHVFPRFTEKAVRDFQTNIQIVIRFRRQAADASSKVLSDVDVPDAIEAWLWCKGNYKNRLSRSVTDENIDELKACIELGFGFDSSPVDGNRHLSDTLPVLGLYCAVNKCYNDAVLLRLQQHFLPFGSPHSSTFTTGN</sequence>
<dbReference type="InterPro" id="IPR012881">
    <property type="entry name" value="DUF1685"/>
</dbReference>
<dbReference type="EMBL" id="JBGMDY010000006">
    <property type="protein sequence ID" value="KAL2330528.1"/>
    <property type="molecule type" value="Genomic_DNA"/>
</dbReference>
<proteinExistence type="predicted"/>
<dbReference type="PANTHER" id="PTHR31865">
    <property type="entry name" value="OSJNBA0071G03.3 PROTEIN"/>
    <property type="match status" value="1"/>
</dbReference>